<feature type="region of interest" description="Disordered" evidence="2">
    <location>
        <begin position="557"/>
        <end position="601"/>
    </location>
</feature>
<feature type="compositionally biased region" description="Basic and acidic residues" evidence="2">
    <location>
        <begin position="505"/>
        <end position="520"/>
    </location>
</feature>
<feature type="compositionally biased region" description="Basic residues" evidence="2">
    <location>
        <begin position="415"/>
        <end position="426"/>
    </location>
</feature>
<evidence type="ECO:0000313" key="3">
    <source>
        <dbReference type="EMBL" id="CAI3994148.1"/>
    </source>
</evidence>
<feature type="region of interest" description="Disordered" evidence="2">
    <location>
        <begin position="116"/>
        <end position="142"/>
    </location>
</feature>
<accession>A0A9P1CNM4</accession>
<feature type="coiled-coil region" evidence="1">
    <location>
        <begin position="1126"/>
        <end position="1153"/>
    </location>
</feature>
<protein>
    <submittedName>
        <fullName evidence="3">Uncharacterized protein</fullName>
    </submittedName>
</protein>
<dbReference type="EMBL" id="CAMXCT030001913">
    <property type="protein sequence ID" value="CAL4781460.1"/>
    <property type="molecule type" value="Genomic_DNA"/>
</dbReference>
<feature type="compositionally biased region" description="Basic and acidic residues" evidence="2">
    <location>
        <begin position="587"/>
        <end position="601"/>
    </location>
</feature>
<feature type="non-terminal residue" evidence="3">
    <location>
        <position position="1169"/>
    </location>
</feature>
<feature type="region of interest" description="Disordered" evidence="2">
    <location>
        <begin position="390"/>
        <end position="520"/>
    </location>
</feature>
<proteinExistence type="predicted"/>
<sequence length="1169" mass="128317">TARLEDGSLEVATNPFFDELFRHWYVRLRPGVRMIQIEVEDSDDESTDFSDFIQVKMDPYIEDSKQNLSTSVSLEPASGVKPVVEGEQPVKVEPATSGNVTQCSEHGVKAPLVVTIDDDNSPMKDTKGDKDKTSCVTPDQPTTADDIKARIALELAKRRASKFAMDNAETQPLPPSLSDAVASAGALALTPSPDHAGAVQEMMPTDDGCDDGLRRSLQRQFSAEEHLGVADGSQEATPVGGVADGSQEAAPVDHGLEGAVPDHELGLVPNPVEDQLGDLVAKADEAPMAACDALDQMPDHVPPSVEKELDCQLIEDAFVEKQQAVPTPANPETTPSVEALCSAVPAPSQPVNACEGALMAGGCDDEPMLEDENGEMGEMKDEKMVVADEISDGGEDDEEPPVVPRRDQWSLRPAPKPRGRKPKAAAKAKEAKPKTAPRTGGRKNTRKFITIDDIVPPTPAPPAVAADGNGAVPPKAVEKKQPRKRAAKAKASGSKKKRQASAASEGEKPLSAKDKEDEKNKIVWTHVSKEAAPVVAGNLKWAPVQDKAVDDKVLPEAPKDDAAEPMGSSGSSGHVEKPKTDGPGSCNDDRREGDAKGDAKAEHVKSFARRFIPKLTPARERWLAVRDVFNQHVKDCIEELGFKPYPVEIQARMHCEHLWLLQTSRSSNSDELLGVAAKYVASQISASRHVISRDLDVAESHCKPHIDCLVLTMAEFRLRGWLYIYFFAAIQLQHFMLLYAAPGQYTFRFAAKMVSLVPKVSAPGTLIGVVMELPSRVWSTETLKIGLQMVENGAGLPDSMSSRSDYDIQQEIDALKEPTVDLADAAEERIMVKTADAADSQPSAADLLLALQDAGLDTVDDHLDAPMDEEAHLDHDPYGFFESYEASSVSDDDETDQETMCDDAKNRENTKNLDNAVSANEMKRIGRLLTPRQDGTLLEAFIAKAKRVVESTQENDLWVDGAFMTEKMMTDENFDLRDRYEKHLQVYWVESQMAGRRLTFVCIFVNLCDIVKRRKTTFTEEEEVEEGAVDADLQDVLPNDFILPEDNSDPAEVIEAGGVDSQQKIMDKTGKVDAAILGIIDKINQVNTDGIVDGYSHQHQDELETLYKESRQQCAAALNMVTRPLMSHIKSKMNRERREREKAEAEVTQMRRELLGLCWSMWWKQLRMV</sequence>
<feature type="compositionally biased region" description="Basic and acidic residues" evidence="2">
    <location>
        <begin position="121"/>
        <end position="133"/>
    </location>
</feature>
<dbReference type="AlphaFoldDB" id="A0A9P1CNM4"/>
<name>A0A9P1CNM4_9DINO</name>
<evidence type="ECO:0000313" key="4">
    <source>
        <dbReference type="EMBL" id="CAL4781460.1"/>
    </source>
</evidence>
<reference evidence="3" key="1">
    <citation type="submission" date="2022-10" db="EMBL/GenBank/DDBJ databases">
        <authorList>
            <person name="Chen Y."/>
            <person name="Dougan E. K."/>
            <person name="Chan C."/>
            <person name="Rhodes N."/>
            <person name="Thang M."/>
        </authorList>
    </citation>
    <scope>NUCLEOTIDE SEQUENCE</scope>
</reference>
<feature type="compositionally biased region" description="Basic residues" evidence="2">
    <location>
        <begin position="481"/>
        <end position="499"/>
    </location>
</feature>
<comment type="caution">
    <text evidence="3">The sequence shown here is derived from an EMBL/GenBank/DDBJ whole genome shotgun (WGS) entry which is preliminary data.</text>
</comment>
<gene>
    <name evidence="3" type="ORF">C1SCF055_LOCUS20818</name>
</gene>
<dbReference type="Proteomes" id="UP001152797">
    <property type="component" value="Unassembled WGS sequence"/>
</dbReference>
<evidence type="ECO:0000313" key="5">
    <source>
        <dbReference type="Proteomes" id="UP001152797"/>
    </source>
</evidence>
<organism evidence="3">
    <name type="scientific">Cladocopium goreaui</name>
    <dbReference type="NCBI Taxonomy" id="2562237"/>
    <lineage>
        <taxon>Eukaryota</taxon>
        <taxon>Sar</taxon>
        <taxon>Alveolata</taxon>
        <taxon>Dinophyceae</taxon>
        <taxon>Suessiales</taxon>
        <taxon>Symbiodiniaceae</taxon>
        <taxon>Cladocopium</taxon>
    </lineage>
</organism>
<evidence type="ECO:0000256" key="2">
    <source>
        <dbReference type="SAM" id="MobiDB-lite"/>
    </source>
</evidence>
<reference evidence="4 5" key="2">
    <citation type="submission" date="2024-05" db="EMBL/GenBank/DDBJ databases">
        <authorList>
            <person name="Chen Y."/>
            <person name="Shah S."/>
            <person name="Dougan E. K."/>
            <person name="Thang M."/>
            <person name="Chan C."/>
        </authorList>
    </citation>
    <scope>NUCLEOTIDE SEQUENCE [LARGE SCALE GENOMIC DNA]</scope>
</reference>
<feature type="compositionally biased region" description="Acidic residues" evidence="2">
    <location>
        <begin position="390"/>
        <end position="400"/>
    </location>
</feature>
<evidence type="ECO:0000256" key="1">
    <source>
        <dbReference type="SAM" id="Coils"/>
    </source>
</evidence>
<keyword evidence="5" id="KW-1185">Reference proteome</keyword>
<dbReference type="EMBL" id="CAMXCT020001913">
    <property type="protein sequence ID" value="CAL1147523.1"/>
    <property type="molecule type" value="Genomic_DNA"/>
</dbReference>
<keyword evidence="1" id="KW-0175">Coiled coil</keyword>
<feature type="non-terminal residue" evidence="3">
    <location>
        <position position="1"/>
    </location>
</feature>
<feature type="region of interest" description="Disordered" evidence="2">
    <location>
        <begin position="226"/>
        <end position="249"/>
    </location>
</feature>
<dbReference type="EMBL" id="CAMXCT010001913">
    <property type="protein sequence ID" value="CAI3994148.1"/>
    <property type="molecule type" value="Genomic_DNA"/>
</dbReference>